<feature type="region of interest" description="Disordered" evidence="1">
    <location>
        <begin position="43"/>
        <end position="62"/>
    </location>
</feature>
<protein>
    <submittedName>
        <fullName evidence="2">Uncharacterized protein</fullName>
    </submittedName>
</protein>
<accession>A0A6J4K0H6</accession>
<gene>
    <name evidence="2" type="ORF">AVDCRST_MAG77-4828</name>
</gene>
<reference evidence="2" key="1">
    <citation type="submission" date="2020-02" db="EMBL/GenBank/DDBJ databases">
        <authorList>
            <person name="Meier V. D."/>
        </authorList>
    </citation>
    <scope>NUCLEOTIDE SEQUENCE</scope>
    <source>
        <strain evidence="2">AVDCRST_MAG77</strain>
    </source>
</reference>
<dbReference type="AlphaFoldDB" id="A0A6J4K0H6"/>
<name>A0A6J4K0H6_9CHLR</name>
<sequence length="143" mass="15492">MLEQTYLDIARTFVSQRASAPLEERTEDQTLLSLPASPMAVPEVSEVPELNGSACEKSERSEEREREVAWRAAAMLPQVPRTGAIPVLVARRLAPGASGCISCGGVLTASELYRCPWCAAAVRRVLAEVREGVEPTREPLSAD</sequence>
<dbReference type="EMBL" id="CADCTC010000255">
    <property type="protein sequence ID" value="CAA9292568.1"/>
    <property type="molecule type" value="Genomic_DNA"/>
</dbReference>
<organism evidence="2">
    <name type="scientific">uncultured Chloroflexota bacterium</name>
    <dbReference type="NCBI Taxonomy" id="166587"/>
    <lineage>
        <taxon>Bacteria</taxon>
        <taxon>Bacillati</taxon>
        <taxon>Chloroflexota</taxon>
        <taxon>environmental samples</taxon>
    </lineage>
</organism>
<proteinExistence type="predicted"/>
<evidence type="ECO:0000313" key="2">
    <source>
        <dbReference type="EMBL" id="CAA9292568.1"/>
    </source>
</evidence>
<evidence type="ECO:0000256" key="1">
    <source>
        <dbReference type="SAM" id="MobiDB-lite"/>
    </source>
</evidence>